<keyword evidence="4" id="KW-1185">Reference proteome</keyword>
<accession>A0AAE3VG64</accession>
<dbReference type="InterPro" id="IPR013096">
    <property type="entry name" value="Cupin_2"/>
</dbReference>
<feature type="chain" id="PRO_5042151045" evidence="1">
    <location>
        <begin position="22"/>
        <end position="155"/>
    </location>
</feature>
<dbReference type="Proteomes" id="UP001238163">
    <property type="component" value="Unassembled WGS sequence"/>
</dbReference>
<keyword evidence="1" id="KW-0732">Signal</keyword>
<keyword evidence="3" id="KW-0223">Dioxygenase</keyword>
<dbReference type="SUPFAM" id="SSF51182">
    <property type="entry name" value="RmlC-like cupins"/>
    <property type="match status" value="1"/>
</dbReference>
<dbReference type="PROSITE" id="PS51257">
    <property type="entry name" value="PROKAR_LIPOPROTEIN"/>
    <property type="match status" value="1"/>
</dbReference>
<comment type="caution">
    <text evidence="3">The sequence shown here is derived from an EMBL/GenBank/DDBJ whole genome shotgun (WGS) entry which is preliminary data.</text>
</comment>
<proteinExistence type="predicted"/>
<name>A0AAE3VG64_9BACT</name>
<evidence type="ECO:0000259" key="2">
    <source>
        <dbReference type="Pfam" id="PF07883"/>
    </source>
</evidence>
<keyword evidence="3" id="KW-0560">Oxidoreductase</keyword>
<dbReference type="Pfam" id="PF07883">
    <property type="entry name" value="Cupin_2"/>
    <property type="match status" value="1"/>
</dbReference>
<dbReference type="GO" id="GO:0051213">
    <property type="term" value="F:dioxygenase activity"/>
    <property type="evidence" value="ECO:0007669"/>
    <property type="project" value="UniProtKB-KW"/>
</dbReference>
<dbReference type="EMBL" id="JAUSVL010000001">
    <property type="protein sequence ID" value="MDQ0289877.1"/>
    <property type="molecule type" value="Genomic_DNA"/>
</dbReference>
<evidence type="ECO:0000313" key="4">
    <source>
        <dbReference type="Proteomes" id="UP001238163"/>
    </source>
</evidence>
<dbReference type="RefSeq" id="WP_307261320.1">
    <property type="nucleotide sequence ID" value="NZ_JAUSVL010000001.1"/>
</dbReference>
<dbReference type="Gene3D" id="2.60.120.10">
    <property type="entry name" value="Jelly Rolls"/>
    <property type="match status" value="1"/>
</dbReference>
<protein>
    <submittedName>
        <fullName evidence="3">Quercetin dioxygenase-like cupin family protein</fullName>
    </submittedName>
</protein>
<dbReference type="AlphaFoldDB" id="A0AAE3VG64"/>
<evidence type="ECO:0000256" key="1">
    <source>
        <dbReference type="SAM" id="SignalP"/>
    </source>
</evidence>
<dbReference type="PANTHER" id="PTHR38599:SF1">
    <property type="entry name" value="CUPIN DOMAIN PROTEIN (AFU_ORTHOLOGUE AFUA_3G13620)"/>
    <property type="match status" value="1"/>
</dbReference>
<dbReference type="PANTHER" id="PTHR38599">
    <property type="entry name" value="CUPIN DOMAIN PROTEIN (AFU_ORTHOLOGUE AFUA_3G13620)"/>
    <property type="match status" value="1"/>
</dbReference>
<evidence type="ECO:0000313" key="3">
    <source>
        <dbReference type="EMBL" id="MDQ0289877.1"/>
    </source>
</evidence>
<dbReference type="InterPro" id="IPR014710">
    <property type="entry name" value="RmlC-like_jellyroll"/>
</dbReference>
<gene>
    <name evidence="3" type="ORF">J3R75_001984</name>
</gene>
<organism evidence="3 4">
    <name type="scientific">Oligosphaera ethanolica</name>
    <dbReference type="NCBI Taxonomy" id="760260"/>
    <lineage>
        <taxon>Bacteria</taxon>
        <taxon>Pseudomonadati</taxon>
        <taxon>Lentisphaerota</taxon>
        <taxon>Oligosphaeria</taxon>
        <taxon>Oligosphaerales</taxon>
        <taxon>Oligosphaeraceae</taxon>
        <taxon>Oligosphaera</taxon>
    </lineage>
</organism>
<feature type="domain" description="Cupin type-2" evidence="2">
    <location>
        <begin position="74"/>
        <end position="142"/>
    </location>
</feature>
<dbReference type="CDD" id="cd02236">
    <property type="entry name" value="cupin_CV2614-like"/>
    <property type="match status" value="1"/>
</dbReference>
<dbReference type="InterPro" id="IPR011051">
    <property type="entry name" value="RmlC_Cupin_sf"/>
</dbReference>
<feature type="signal peptide" evidence="1">
    <location>
        <begin position="1"/>
        <end position="21"/>
    </location>
</feature>
<sequence length="155" mass="16712">MKRLREVRVAAAMAVATVAMAMMLTGCCAMCPWRQEARVDKLCSQELVRTTQSWDGAALPAYPAGKPEIRVLRIAIPAGARLPLHHHPVINVGYLTKGQLTVHAEGGQVLTLKAGDPIVELVNTPHYGVNDGDTPAEIVVVYVASEGQDITVYDK</sequence>
<reference evidence="3" key="1">
    <citation type="submission" date="2023-07" db="EMBL/GenBank/DDBJ databases">
        <title>Genomic Encyclopedia of Type Strains, Phase IV (KMG-IV): sequencing the most valuable type-strain genomes for metagenomic binning, comparative biology and taxonomic classification.</title>
        <authorList>
            <person name="Goeker M."/>
        </authorList>
    </citation>
    <scope>NUCLEOTIDE SEQUENCE</scope>
    <source>
        <strain evidence="3">DSM 24202</strain>
    </source>
</reference>